<proteinExistence type="predicted"/>
<evidence type="ECO:0000313" key="2">
    <source>
        <dbReference type="EMBL" id="OJJ05187.1"/>
    </source>
</evidence>
<keyword evidence="1" id="KW-0812">Transmembrane</keyword>
<keyword evidence="1" id="KW-1133">Transmembrane helix</keyword>
<feature type="transmembrane region" description="Helical" evidence="1">
    <location>
        <begin position="318"/>
        <end position="339"/>
    </location>
</feature>
<dbReference type="RefSeq" id="XP_040670949.1">
    <property type="nucleotide sequence ID" value="XM_040813116.1"/>
</dbReference>
<dbReference type="EMBL" id="KV878132">
    <property type="protein sequence ID" value="OJJ05187.1"/>
    <property type="molecule type" value="Genomic_DNA"/>
</dbReference>
<name>A0A1L9PUH5_ASPVE</name>
<dbReference type="STRING" id="1036611.A0A1L9PUH5"/>
<dbReference type="AlphaFoldDB" id="A0A1L9PUH5"/>
<keyword evidence="3" id="KW-1185">Reference proteome</keyword>
<organism evidence="2 3">
    <name type="scientific">Aspergillus versicolor CBS 583.65</name>
    <dbReference type="NCBI Taxonomy" id="1036611"/>
    <lineage>
        <taxon>Eukaryota</taxon>
        <taxon>Fungi</taxon>
        <taxon>Dikarya</taxon>
        <taxon>Ascomycota</taxon>
        <taxon>Pezizomycotina</taxon>
        <taxon>Eurotiomycetes</taxon>
        <taxon>Eurotiomycetidae</taxon>
        <taxon>Eurotiales</taxon>
        <taxon>Aspergillaceae</taxon>
        <taxon>Aspergillus</taxon>
        <taxon>Aspergillus subgen. Nidulantes</taxon>
    </lineage>
</organism>
<reference evidence="3" key="1">
    <citation type="journal article" date="2017" name="Genome Biol.">
        <title>Comparative genomics reveals high biological diversity and specific adaptations in the industrially and medically important fungal genus Aspergillus.</title>
        <authorList>
            <person name="de Vries R.P."/>
            <person name="Riley R."/>
            <person name="Wiebenga A."/>
            <person name="Aguilar-Osorio G."/>
            <person name="Amillis S."/>
            <person name="Uchima C.A."/>
            <person name="Anderluh G."/>
            <person name="Asadollahi M."/>
            <person name="Askin M."/>
            <person name="Barry K."/>
            <person name="Battaglia E."/>
            <person name="Bayram O."/>
            <person name="Benocci T."/>
            <person name="Braus-Stromeyer S.A."/>
            <person name="Caldana C."/>
            <person name="Canovas D."/>
            <person name="Cerqueira G.C."/>
            <person name="Chen F."/>
            <person name="Chen W."/>
            <person name="Choi C."/>
            <person name="Clum A."/>
            <person name="Dos Santos R.A."/>
            <person name="Damasio A.R."/>
            <person name="Diallinas G."/>
            <person name="Emri T."/>
            <person name="Fekete E."/>
            <person name="Flipphi M."/>
            <person name="Freyberg S."/>
            <person name="Gallo A."/>
            <person name="Gournas C."/>
            <person name="Habgood R."/>
            <person name="Hainaut M."/>
            <person name="Harispe M.L."/>
            <person name="Henrissat B."/>
            <person name="Hilden K.S."/>
            <person name="Hope R."/>
            <person name="Hossain A."/>
            <person name="Karabika E."/>
            <person name="Karaffa L."/>
            <person name="Karanyi Z."/>
            <person name="Krasevec N."/>
            <person name="Kuo A."/>
            <person name="Kusch H."/>
            <person name="LaButti K."/>
            <person name="Lagendijk E.L."/>
            <person name="Lapidus A."/>
            <person name="Levasseur A."/>
            <person name="Lindquist E."/>
            <person name="Lipzen A."/>
            <person name="Logrieco A.F."/>
            <person name="MacCabe A."/>
            <person name="Maekelae M.R."/>
            <person name="Malavazi I."/>
            <person name="Melin P."/>
            <person name="Meyer V."/>
            <person name="Mielnichuk N."/>
            <person name="Miskei M."/>
            <person name="Molnar A.P."/>
            <person name="Mule G."/>
            <person name="Ngan C.Y."/>
            <person name="Orejas M."/>
            <person name="Orosz E."/>
            <person name="Ouedraogo J.P."/>
            <person name="Overkamp K.M."/>
            <person name="Park H.-S."/>
            <person name="Perrone G."/>
            <person name="Piumi F."/>
            <person name="Punt P.J."/>
            <person name="Ram A.F."/>
            <person name="Ramon A."/>
            <person name="Rauscher S."/>
            <person name="Record E."/>
            <person name="Riano-Pachon D.M."/>
            <person name="Robert V."/>
            <person name="Roehrig J."/>
            <person name="Ruller R."/>
            <person name="Salamov A."/>
            <person name="Salih N.S."/>
            <person name="Samson R.A."/>
            <person name="Sandor E."/>
            <person name="Sanguinetti M."/>
            <person name="Schuetze T."/>
            <person name="Sepcic K."/>
            <person name="Shelest E."/>
            <person name="Sherlock G."/>
            <person name="Sophianopoulou V."/>
            <person name="Squina F.M."/>
            <person name="Sun H."/>
            <person name="Susca A."/>
            <person name="Todd R.B."/>
            <person name="Tsang A."/>
            <person name="Unkles S.E."/>
            <person name="van de Wiele N."/>
            <person name="van Rossen-Uffink D."/>
            <person name="Oliveira J.V."/>
            <person name="Vesth T.C."/>
            <person name="Visser J."/>
            <person name="Yu J.-H."/>
            <person name="Zhou M."/>
            <person name="Andersen M.R."/>
            <person name="Archer D.B."/>
            <person name="Baker S.E."/>
            <person name="Benoit I."/>
            <person name="Brakhage A.A."/>
            <person name="Braus G.H."/>
            <person name="Fischer R."/>
            <person name="Frisvad J.C."/>
            <person name="Goldman G.H."/>
            <person name="Houbraken J."/>
            <person name="Oakley B."/>
            <person name="Pocsi I."/>
            <person name="Scazzocchio C."/>
            <person name="Seiboth B."/>
            <person name="vanKuyk P.A."/>
            <person name="Wortman J."/>
            <person name="Dyer P.S."/>
            <person name="Grigoriev I.V."/>
        </authorList>
    </citation>
    <scope>NUCLEOTIDE SEQUENCE [LARGE SCALE GENOMIC DNA]</scope>
    <source>
        <strain evidence="3">CBS 583.65</strain>
    </source>
</reference>
<feature type="transmembrane region" description="Helical" evidence="1">
    <location>
        <begin position="145"/>
        <end position="171"/>
    </location>
</feature>
<feature type="transmembrane region" description="Helical" evidence="1">
    <location>
        <begin position="237"/>
        <end position="258"/>
    </location>
</feature>
<protein>
    <submittedName>
        <fullName evidence="2">Uncharacterized protein</fullName>
    </submittedName>
</protein>
<gene>
    <name evidence="2" type="ORF">ASPVEDRAFT_44715</name>
</gene>
<dbReference type="GeneID" id="63728627"/>
<evidence type="ECO:0000313" key="3">
    <source>
        <dbReference type="Proteomes" id="UP000184073"/>
    </source>
</evidence>
<dbReference type="Proteomes" id="UP000184073">
    <property type="component" value="Unassembled WGS sequence"/>
</dbReference>
<dbReference type="OrthoDB" id="2896006at2759"/>
<keyword evidence="1" id="KW-0472">Membrane</keyword>
<accession>A0A1L9PUH5</accession>
<feature type="transmembrane region" description="Helical" evidence="1">
    <location>
        <begin position="119"/>
        <end position="139"/>
    </location>
</feature>
<sequence length="349" mass="37787">MAISHLVRRADEAFVQSGVIEPSLPDSPWGIVLFILSVVVFAFAIFVINYTYGTLVPTLAIVEDSDSDLLLRVNDDPANKQPGDPAVQDMGVEAPAAKPITSKLRTTVRHLRARGGRLAIFRGFSMAMLGGFVEIVASSRVQNSIAWLLVVKLITAVVVANIQVAWVHIVISEPSSKRFYRRIPSFRSLPKVFPAFALMYVGSSVVAATIIFVGHLIAGTPNDTSVDFTKGVRQSDFIIYAVASLVGFLVSVPAEVIFTRVAASTLPEDDESIVPFDRSFGGKVAPAITGGGVLSIADAWNTFDRDGWRRYIKATVKAWLMQAAAILLFSVLIVAQSVVHIRKEGSDKS</sequence>
<evidence type="ECO:0000256" key="1">
    <source>
        <dbReference type="SAM" id="Phobius"/>
    </source>
</evidence>
<dbReference type="VEuPathDB" id="FungiDB:ASPVEDRAFT_44715"/>
<feature type="transmembrane region" description="Helical" evidence="1">
    <location>
        <begin position="192"/>
        <end position="217"/>
    </location>
</feature>
<feature type="transmembrane region" description="Helical" evidence="1">
    <location>
        <begin position="29"/>
        <end position="52"/>
    </location>
</feature>